<sequence>MITLYLLMGQVITGFELQHSWLCFRRFSKGFKSLRLSIVGGWLIMMIQISHPRILDTHPRNLDTHPRNLDTHPRNLDEPLDINRILDIKNPGIMKLYLFTWCDFICLATNRCPFYQQMDLANS</sequence>
<evidence type="ECO:0000313" key="2">
    <source>
        <dbReference type="Proteomes" id="UP000887013"/>
    </source>
</evidence>
<proteinExistence type="predicted"/>
<comment type="caution">
    <text evidence="1">The sequence shown here is derived from an EMBL/GenBank/DDBJ whole genome shotgun (WGS) entry which is preliminary data.</text>
</comment>
<protein>
    <submittedName>
        <fullName evidence="1">Uncharacterized protein</fullName>
    </submittedName>
</protein>
<accession>A0A8X6PFA5</accession>
<organism evidence="1 2">
    <name type="scientific">Nephila pilipes</name>
    <name type="common">Giant wood spider</name>
    <name type="synonym">Nephila maculata</name>
    <dbReference type="NCBI Taxonomy" id="299642"/>
    <lineage>
        <taxon>Eukaryota</taxon>
        <taxon>Metazoa</taxon>
        <taxon>Ecdysozoa</taxon>
        <taxon>Arthropoda</taxon>
        <taxon>Chelicerata</taxon>
        <taxon>Arachnida</taxon>
        <taxon>Araneae</taxon>
        <taxon>Araneomorphae</taxon>
        <taxon>Entelegynae</taxon>
        <taxon>Araneoidea</taxon>
        <taxon>Nephilidae</taxon>
        <taxon>Nephila</taxon>
    </lineage>
</organism>
<reference evidence="1" key="1">
    <citation type="submission" date="2020-08" db="EMBL/GenBank/DDBJ databases">
        <title>Multicomponent nature underlies the extraordinary mechanical properties of spider dragline silk.</title>
        <authorList>
            <person name="Kono N."/>
            <person name="Nakamura H."/>
            <person name="Mori M."/>
            <person name="Yoshida Y."/>
            <person name="Ohtoshi R."/>
            <person name="Malay A.D."/>
            <person name="Moran D.A.P."/>
            <person name="Tomita M."/>
            <person name="Numata K."/>
            <person name="Arakawa K."/>
        </authorList>
    </citation>
    <scope>NUCLEOTIDE SEQUENCE</scope>
</reference>
<keyword evidence="2" id="KW-1185">Reference proteome</keyword>
<dbReference type="Proteomes" id="UP000887013">
    <property type="component" value="Unassembled WGS sequence"/>
</dbReference>
<gene>
    <name evidence="1" type="ORF">NPIL_185421</name>
</gene>
<dbReference type="AlphaFoldDB" id="A0A8X6PFA5"/>
<name>A0A8X6PFA5_NEPPI</name>
<dbReference type="EMBL" id="BMAW01115808">
    <property type="protein sequence ID" value="GFT67758.1"/>
    <property type="molecule type" value="Genomic_DNA"/>
</dbReference>
<evidence type="ECO:0000313" key="1">
    <source>
        <dbReference type="EMBL" id="GFT67758.1"/>
    </source>
</evidence>